<keyword evidence="1" id="KW-0472">Membrane</keyword>
<dbReference type="Proteomes" id="UP001595975">
    <property type="component" value="Unassembled WGS sequence"/>
</dbReference>
<keyword evidence="3" id="KW-1185">Reference proteome</keyword>
<proteinExistence type="predicted"/>
<evidence type="ECO:0000313" key="3">
    <source>
        <dbReference type="Proteomes" id="UP001595975"/>
    </source>
</evidence>
<reference evidence="3" key="1">
    <citation type="journal article" date="2019" name="Int. J. Syst. Evol. Microbiol.">
        <title>The Global Catalogue of Microorganisms (GCM) 10K type strain sequencing project: providing services to taxonomists for standard genome sequencing and annotation.</title>
        <authorList>
            <consortium name="The Broad Institute Genomics Platform"/>
            <consortium name="The Broad Institute Genome Sequencing Center for Infectious Disease"/>
            <person name="Wu L."/>
            <person name="Ma J."/>
        </authorList>
    </citation>
    <scope>NUCLEOTIDE SEQUENCE [LARGE SCALE GENOMIC DNA]</scope>
    <source>
        <strain evidence="3">CGMCC 4.1437</strain>
    </source>
</reference>
<dbReference type="EMBL" id="JBHSOF010000129">
    <property type="protein sequence ID" value="MFC5668514.1"/>
    <property type="molecule type" value="Genomic_DNA"/>
</dbReference>
<evidence type="ECO:0000313" key="2">
    <source>
        <dbReference type="EMBL" id="MFC5668514.1"/>
    </source>
</evidence>
<dbReference type="Pfam" id="PF14175">
    <property type="entry name" value="YaaC"/>
    <property type="match status" value="1"/>
</dbReference>
<accession>A0ABW0XGB5</accession>
<gene>
    <name evidence="2" type="ORF">ACFP3U_36860</name>
</gene>
<dbReference type="RefSeq" id="WP_380230146.1">
    <property type="nucleotide sequence ID" value="NZ_JBHSOF010000129.1"/>
</dbReference>
<keyword evidence="1" id="KW-0812">Transmembrane</keyword>
<comment type="caution">
    <text evidence="2">The sequence shown here is derived from an EMBL/GenBank/DDBJ whole genome shotgun (WGS) entry which is preliminary data.</text>
</comment>
<organism evidence="2 3">
    <name type="scientific">Kitasatospora misakiensis</name>
    <dbReference type="NCBI Taxonomy" id="67330"/>
    <lineage>
        <taxon>Bacteria</taxon>
        <taxon>Bacillati</taxon>
        <taxon>Actinomycetota</taxon>
        <taxon>Actinomycetes</taxon>
        <taxon>Kitasatosporales</taxon>
        <taxon>Streptomycetaceae</taxon>
        <taxon>Kitasatospora</taxon>
    </lineage>
</organism>
<feature type="transmembrane region" description="Helical" evidence="1">
    <location>
        <begin position="12"/>
        <end position="34"/>
    </location>
</feature>
<protein>
    <submittedName>
        <fullName evidence="2">YaaC family protein</fullName>
    </submittedName>
</protein>
<sequence length="112" mass="12410">MSSHRGEDPNALILPLMGGSVTSIHPLMAWWAVLHTLSTISRYQPAEWGCHIDVDRSQHAVPVERLLTESIRILPQLVAESTGDPILSPSYHNARNGSKRPVLRMTASLYSD</sequence>
<keyword evidence="1" id="KW-1133">Transmembrane helix</keyword>
<evidence type="ECO:0000256" key="1">
    <source>
        <dbReference type="SAM" id="Phobius"/>
    </source>
</evidence>
<name>A0ABW0XGB5_9ACTN</name>
<dbReference type="InterPro" id="IPR026988">
    <property type="entry name" value="YaaC-like"/>
</dbReference>